<dbReference type="NCBIfam" id="NF010588">
    <property type="entry name" value="PRK13981.1"/>
    <property type="match status" value="1"/>
</dbReference>
<feature type="active site" description="Proton acceptor; for glutaminase activity" evidence="7">
    <location>
        <position position="41"/>
    </location>
</feature>
<comment type="similarity">
    <text evidence="9">Belongs to the NAD synthetase family.</text>
</comment>
<dbReference type="Gene3D" id="3.40.50.620">
    <property type="entry name" value="HUPs"/>
    <property type="match status" value="1"/>
</dbReference>
<feature type="binding site" evidence="7">
    <location>
        <position position="504"/>
    </location>
    <ligand>
        <name>deamido-NAD(+)</name>
        <dbReference type="ChEBI" id="CHEBI:58437"/>
        <note>ligand shared between two neighboring subunits</note>
    </ligand>
</feature>
<comment type="caution">
    <text evidence="7">Lacks conserved residue(s) required for the propagation of feature annotation.</text>
</comment>
<dbReference type="Gene3D" id="3.60.110.10">
    <property type="entry name" value="Carbon-nitrogen hydrolase"/>
    <property type="match status" value="1"/>
</dbReference>
<protein>
    <recommendedName>
        <fullName evidence="7 8">Glutamine-dependent NAD(+) synthetase</fullName>
        <ecNumber evidence="7 8">6.3.5.1</ecNumber>
    </recommendedName>
    <alternativeName>
        <fullName evidence="7 8">NAD(+) synthase [glutamine-hydrolyzing]</fullName>
    </alternativeName>
</protein>
<accession>A0A239AQM8</accession>
<dbReference type="PIRSF" id="PIRSF006630">
    <property type="entry name" value="NADS_GAT"/>
    <property type="match status" value="1"/>
</dbReference>
<feature type="active site" description="For glutaminase activity" evidence="7">
    <location>
        <position position="109"/>
    </location>
</feature>
<evidence type="ECO:0000256" key="5">
    <source>
        <dbReference type="ARBA" id="ARBA00022840"/>
    </source>
</evidence>
<evidence type="ECO:0000256" key="4">
    <source>
        <dbReference type="ARBA" id="ARBA00022741"/>
    </source>
</evidence>
<dbReference type="InterPro" id="IPR014729">
    <property type="entry name" value="Rossmann-like_a/b/a_fold"/>
</dbReference>
<dbReference type="AlphaFoldDB" id="A0A239AQM8"/>
<keyword evidence="5 7" id="KW-0067">ATP-binding</keyword>
<evidence type="ECO:0000259" key="10">
    <source>
        <dbReference type="PROSITE" id="PS50263"/>
    </source>
</evidence>
<evidence type="ECO:0000256" key="2">
    <source>
        <dbReference type="ARBA" id="ARBA00007145"/>
    </source>
</evidence>
<dbReference type="Pfam" id="PF02540">
    <property type="entry name" value="NAD_synthase"/>
    <property type="match status" value="1"/>
</dbReference>
<feature type="domain" description="CN hydrolase" evidence="10">
    <location>
        <begin position="1"/>
        <end position="241"/>
    </location>
</feature>
<reference evidence="12" key="1">
    <citation type="submission" date="2017-06" db="EMBL/GenBank/DDBJ databases">
        <authorList>
            <person name="Varghese N."/>
            <person name="Submissions S."/>
        </authorList>
    </citation>
    <scope>NUCLEOTIDE SEQUENCE [LARGE SCALE GENOMIC DNA]</scope>
    <source>
        <strain evidence="12">Ca-68</strain>
    </source>
</reference>
<feature type="binding site" evidence="7">
    <location>
        <position position="394"/>
    </location>
    <ligand>
        <name>deamido-NAD(+)</name>
        <dbReference type="ChEBI" id="CHEBI:58437"/>
        <note>ligand shared between two neighboring subunits</note>
    </ligand>
</feature>
<feature type="binding site" evidence="7">
    <location>
        <position position="171"/>
    </location>
    <ligand>
        <name>L-glutamine</name>
        <dbReference type="ChEBI" id="CHEBI:58359"/>
    </ligand>
</feature>
<dbReference type="CDD" id="cd00553">
    <property type="entry name" value="NAD_synthase"/>
    <property type="match status" value="1"/>
</dbReference>
<dbReference type="Proteomes" id="UP000198305">
    <property type="component" value="Unassembled WGS sequence"/>
</dbReference>
<keyword evidence="3 7" id="KW-0436">Ligase</keyword>
<evidence type="ECO:0000313" key="12">
    <source>
        <dbReference type="Proteomes" id="UP000198305"/>
    </source>
</evidence>
<dbReference type="PANTHER" id="PTHR23090">
    <property type="entry name" value="NH 3 /GLUTAMINE-DEPENDENT NAD + SYNTHETASE"/>
    <property type="match status" value="1"/>
</dbReference>
<dbReference type="GO" id="GO:0008795">
    <property type="term" value="F:NAD+ synthase activity"/>
    <property type="evidence" value="ECO:0007669"/>
    <property type="project" value="UniProtKB-UniRule"/>
</dbReference>
<dbReference type="InterPro" id="IPR003010">
    <property type="entry name" value="C-N_Hydrolase"/>
</dbReference>
<dbReference type="OrthoDB" id="8817375at2"/>
<comment type="pathway">
    <text evidence="1 7 8">Cofactor biosynthesis; NAD(+) biosynthesis; NAD(+) from deamido-NAD(+) (L-Gln route): step 1/1.</text>
</comment>
<gene>
    <name evidence="7" type="primary">nadE</name>
    <name evidence="11" type="ORF">SAMN05192560_2060</name>
</gene>
<keyword evidence="6 7" id="KW-0520">NAD</keyword>
<feature type="active site" description="Nucleophile; for glutaminase activity" evidence="7">
    <location>
        <position position="145"/>
    </location>
</feature>
<feature type="binding site" evidence="7">
    <location>
        <begin position="282"/>
        <end position="289"/>
    </location>
    <ligand>
        <name>ATP</name>
        <dbReference type="ChEBI" id="CHEBI:30616"/>
    </ligand>
</feature>
<dbReference type="FunFam" id="3.40.50.620:FF:000106">
    <property type="entry name" value="Glutamine-dependent NAD(+) synthetase"/>
    <property type="match status" value="1"/>
</dbReference>
<dbReference type="EC" id="6.3.5.1" evidence="7 8"/>
<dbReference type="GO" id="GO:0004359">
    <property type="term" value="F:glutaminase activity"/>
    <property type="evidence" value="ECO:0007669"/>
    <property type="project" value="InterPro"/>
</dbReference>
<dbReference type="SUPFAM" id="SSF56317">
    <property type="entry name" value="Carbon-nitrogen hydrolase"/>
    <property type="match status" value="1"/>
</dbReference>
<dbReference type="HAMAP" id="MF_02090">
    <property type="entry name" value="NadE_glutamine_dep"/>
    <property type="match status" value="1"/>
</dbReference>
<dbReference type="InterPro" id="IPR036526">
    <property type="entry name" value="C-N_Hydrolase_sf"/>
</dbReference>
<name>A0A239AQM8_9PROT</name>
<evidence type="ECO:0000313" key="11">
    <source>
        <dbReference type="EMBL" id="SNR97612.1"/>
    </source>
</evidence>
<keyword evidence="4 7" id="KW-0547">Nucleotide-binding</keyword>
<dbReference type="GO" id="GO:0003952">
    <property type="term" value="F:NAD+ synthase (glutamine-hydrolyzing) activity"/>
    <property type="evidence" value="ECO:0007669"/>
    <property type="project" value="UniProtKB-UniRule"/>
</dbReference>
<feature type="binding site" evidence="7">
    <location>
        <position position="177"/>
    </location>
    <ligand>
        <name>L-glutamine</name>
        <dbReference type="ChEBI" id="CHEBI:58359"/>
    </ligand>
</feature>
<evidence type="ECO:0000256" key="6">
    <source>
        <dbReference type="ARBA" id="ARBA00023027"/>
    </source>
</evidence>
<proteinExistence type="inferred from homology"/>
<evidence type="ECO:0000256" key="8">
    <source>
        <dbReference type="PIRNR" id="PIRNR006630"/>
    </source>
</evidence>
<comment type="catalytic activity">
    <reaction evidence="7 8">
        <text>deamido-NAD(+) + L-glutamine + ATP + H2O = L-glutamate + AMP + diphosphate + NAD(+) + H(+)</text>
        <dbReference type="Rhea" id="RHEA:24384"/>
        <dbReference type="ChEBI" id="CHEBI:15377"/>
        <dbReference type="ChEBI" id="CHEBI:15378"/>
        <dbReference type="ChEBI" id="CHEBI:29985"/>
        <dbReference type="ChEBI" id="CHEBI:30616"/>
        <dbReference type="ChEBI" id="CHEBI:33019"/>
        <dbReference type="ChEBI" id="CHEBI:57540"/>
        <dbReference type="ChEBI" id="CHEBI:58359"/>
        <dbReference type="ChEBI" id="CHEBI:58437"/>
        <dbReference type="ChEBI" id="CHEBI:456215"/>
        <dbReference type="EC" id="6.3.5.1"/>
    </reaction>
</comment>
<comment type="similarity">
    <text evidence="2 7 8">In the C-terminal section; belongs to the NAD synthetase family.</text>
</comment>
<feature type="binding site" evidence="7">
    <location>
        <position position="389"/>
    </location>
    <ligand>
        <name>ATP</name>
        <dbReference type="ChEBI" id="CHEBI:30616"/>
    </ligand>
</feature>
<dbReference type="InterPro" id="IPR022310">
    <property type="entry name" value="NAD/GMP_synthase"/>
</dbReference>
<comment type="function">
    <text evidence="7">Catalyzes the ATP-dependent amidation of deamido-NAD to form NAD. Uses L-glutamine as a nitrogen source.</text>
</comment>
<dbReference type="PANTHER" id="PTHR23090:SF9">
    <property type="entry name" value="GLUTAMINE-DEPENDENT NAD(+) SYNTHETASE"/>
    <property type="match status" value="1"/>
</dbReference>
<dbReference type="CDD" id="cd07570">
    <property type="entry name" value="GAT_Gln-NAD-synth"/>
    <property type="match status" value="1"/>
</dbReference>
<evidence type="ECO:0000256" key="1">
    <source>
        <dbReference type="ARBA" id="ARBA00005188"/>
    </source>
</evidence>
<dbReference type="NCBIfam" id="TIGR00552">
    <property type="entry name" value="nadE"/>
    <property type="match status" value="1"/>
</dbReference>
<dbReference type="SUPFAM" id="SSF52402">
    <property type="entry name" value="Adenine nucleotide alpha hydrolases-like"/>
    <property type="match status" value="1"/>
</dbReference>
<evidence type="ECO:0000256" key="9">
    <source>
        <dbReference type="RuleBase" id="RU003811"/>
    </source>
</evidence>
<dbReference type="EMBL" id="FZOA01000008">
    <property type="protein sequence ID" value="SNR97612.1"/>
    <property type="molecule type" value="Genomic_DNA"/>
</dbReference>
<dbReference type="Pfam" id="PF00795">
    <property type="entry name" value="CN_hydrolase"/>
    <property type="match status" value="1"/>
</dbReference>
<organism evidence="11 12">
    <name type="scientific">Methylobacillus rhizosphaerae</name>
    <dbReference type="NCBI Taxonomy" id="551994"/>
    <lineage>
        <taxon>Bacteria</taxon>
        <taxon>Pseudomonadati</taxon>
        <taxon>Pseudomonadota</taxon>
        <taxon>Betaproteobacteria</taxon>
        <taxon>Nitrosomonadales</taxon>
        <taxon>Methylophilaceae</taxon>
        <taxon>Methylobacillus</taxon>
    </lineage>
</organism>
<keyword evidence="12" id="KW-1185">Reference proteome</keyword>
<dbReference type="GO" id="GO:0005524">
    <property type="term" value="F:ATP binding"/>
    <property type="evidence" value="ECO:0007669"/>
    <property type="project" value="UniProtKB-UniRule"/>
</dbReference>
<dbReference type="InterPro" id="IPR003694">
    <property type="entry name" value="NAD_synthase"/>
</dbReference>
<dbReference type="RefSeq" id="WP_089376134.1">
    <property type="nucleotide sequence ID" value="NZ_FZOA01000008.1"/>
</dbReference>
<sequence length="536" mass="58978">MKIAIAQINATAGDLKGNCARILDCAQRAVAEGASLLLSPELVLSGYSPEDLLLRSDFHQACEHALQELALALPLQLTVIVGHPHRHLGICYNAASVLQDGRICHTYHKELLPNHSVFDEMRYFGEGHEALVFEHQGHKIGIVICADIWGPEPARRARAAGAELLLVLNASPYHLNKQEERYEVVQDRIKETGLPVIYANLVGGQDELVFDGASFVMNDEGALVQQLPCFEEALGMVTFSNGVPEFGDIVAVPEIEATVYQALSLGLRDYVLKNNFPGVLLGLSGGIDSALTLAIAVDALGAERVQAVMMPSEFTASISLEDARAMANGLHVRYSEMAIAPLFEEFCATLAPEFQGRAFDTTEENLQARIRGTLLMALSNKFGSILLTTGNKSETAVGYSTLYGDMAGGFALLKDVSKTLVYQLANYRNTISEVIPQRIITRPPSAELRHEQTDQDSLPDYAVLDAIMEAYVEHDYSHAEIIELGYDELDVMRVTTLIDRNEYKRRQAPVGVRVTSRGFGKDRRYPLTNKFVRNVE</sequence>
<dbReference type="PROSITE" id="PS50263">
    <property type="entry name" value="CN_HYDROLASE"/>
    <property type="match status" value="1"/>
</dbReference>
<feature type="binding site" evidence="7">
    <location>
        <position position="365"/>
    </location>
    <ligand>
        <name>deamido-NAD(+)</name>
        <dbReference type="ChEBI" id="CHEBI:58437"/>
        <note>ligand shared between two neighboring subunits</note>
    </ligand>
</feature>
<dbReference type="GO" id="GO:0009435">
    <property type="term" value="P:NAD+ biosynthetic process"/>
    <property type="evidence" value="ECO:0007669"/>
    <property type="project" value="UniProtKB-UniRule"/>
</dbReference>
<dbReference type="GO" id="GO:0005737">
    <property type="term" value="C:cytoplasm"/>
    <property type="evidence" value="ECO:0007669"/>
    <property type="project" value="InterPro"/>
</dbReference>
<dbReference type="InterPro" id="IPR014445">
    <property type="entry name" value="Gln-dep_NAD_synthase"/>
</dbReference>
<dbReference type="UniPathway" id="UPA00253">
    <property type="reaction ID" value="UER00334"/>
</dbReference>
<evidence type="ECO:0000256" key="3">
    <source>
        <dbReference type="ARBA" id="ARBA00022598"/>
    </source>
</evidence>
<evidence type="ECO:0000256" key="7">
    <source>
        <dbReference type="HAMAP-Rule" id="MF_02090"/>
    </source>
</evidence>